<dbReference type="AlphaFoldDB" id="A0A0L0SXA8"/>
<name>A0A0L0SXA8_ALLM3</name>
<evidence type="ECO:0000313" key="4">
    <source>
        <dbReference type="EMBL" id="KNE67198.1"/>
    </source>
</evidence>
<accession>A0A0L0SXA8</accession>
<feature type="transmembrane region" description="Helical" evidence="2">
    <location>
        <begin position="82"/>
        <end position="101"/>
    </location>
</feature>
<dbReference type="VEuPathDB" id="FungiDB:AMAG_12267"/>
<evidence type="ECO:0000256" key="2">
    <source>
        <dbReference type="SAM" id="Phobius"/>
    </source>
</evidence>
<dbReference type="InterPro" id="IPR001173">
    <property type="entry name" value="Glyco_trans_2-like"/>
</dbReference>
<feature type="compositionally biased region" description="Polar residues" evidence="1">
    <location>
        <begin position="10"/>
        <end position="30"/>
    </location>
</feature>
<keyword evidence="2" id="KW-0472">Membrane</keyword>
<dbReference type="Proteomes" id="UP000054350">
    <property type="component" value="Unassembled WGS sequence"/>
</dbReference>
<protein>
    <recommendedName>
        <fullName evidence="3">Glycosyltransferase 2-like domain-containing protein</fullName>
    </recommendedName>
</protein>
<evidence type="ECO:0000313" key="5">
    <source>
        <dbReference type="Proteomes" id="UP000054350"/>
    </source>
</evidence>
<sequence length="449" mass="49780">MPPWAPVAPSRSTTRKSTAPNTSKWQSSKMNADARRKFRAAARSLGWDPRDVAAKLTAPVRALAHWMRPLDAHAKDEVKKMFVPLSSLISLFMVVCGPLWFPTVHGVFSSAFFCVILFVNYSHLVKFSLSLVQMRKTLLKWAENPRAAVPFTHTHAIFVPNYNEPLDLLRDTIARFAAHPFARSNYALVLAMEAAERDHAAKADALAREFRGKFKHFIISVHPCGLPGECRGKGANIAWATQVADRALMAAGEDARRVLLTITDADGALADLYFAELEREMQQNIDATATAPDGTQYRMFSPPIFFARNAQAVPALVRATDAAWTVAMMQNLSSSRGLHFPCSTYTLTLPLARHVGGWDTSADAIGEDLHMFLKCFYRSRGIARGTPIWCPVNLANVQADSYKQTLFDRYTQARRHFAGSADSLFALRHTFYPGSMDLPAPLPGIATAR</sequence>
<dbReference type="PANTHER" id="PTHR36851:SF1">
    <property type="entry name" value="GLYCO_TRANS_2-LIKE DOMAIN-CONTAINING PROTEIN"/>
    <property type="match status" value="1"/>
</dbReference>
<feature type="transmembrane region" description="Helical" evidence="2">
    <location>
        <begin position="107"/>
        <end position="129"/>
    </location>
</feature>
<feature type="region of interest" description="Disordered" evidence="1">
    <location>
        <begin position="1"/>
        <end position="33"/>
    </location>
</feature>
<dbReference type="eggNOG" id="ENOG502QTTH">
    <property type="taxonomic scope" value="Eukaryota"/>
</dbReference>
<dbReference type="PANTHER" id="PTHR36851">
    <property type="entry name" value="UNNAMED PRODUCT"/>
    <property type="match status" value="1"/>
</dbReference>
<keyword evidence="2" id="KW-0812">Transmembrane</keyword>
<reference evidence="5" key="2">
    <citation type="submission" date="2009-11" db="EMBL/GenBank/DDBJ databases">
        <title>The Genome Sequence of Allomyces macrogynus strain ATCC 38327.</title>
        <authorList>
            <consortium name="The Broad Institute Genome Sequencing Platform"/>
            <person name="Russ C."/>
            <person name="Cuomo C."/>
            <person name="Shea T."/>
            <person name="Young S.K."/>
            <person name="Zeng Q."/>
            <person name="Koehrsen M."/>
            <person name="Haas B."/>
            <person name="Borodovsky M."/>
            <person name="Guigo R."/>
            <person name="Alvarado L."/>
            <person name="Berlin A."/>
            <person name="Borenstein D."/>
            <person name="Chen Z."/>
            <person name="Engels R."/>
            <person name="Freedman E."/>
            <person name="Gellesch M."/>
            <person name="Goldberg J."/>
            <person name="Griggs A."/>
            <person name="Gujja S."/>
            <person name="Heiman D."/>
            <person name="Hepburn T."/>
            <person name="Howarth C."/>
            <person name="Jen D."/>
            <person name="Larson L."/>
            <person name="Lewis B."/>
            <person name="Mehta T."/>
            <person name="Park D."/>
            <person name="Pearson M."/>
            <person name="Roberts A."/>
            <person name="Saif S."/>
            <person name="Shenoy N."/>
            <person name="Sisk P."/>
            <person name="Stolte C."/>
            <person name="Sykes S."/>
            <person name="Walk T."/>
            <person name="White J."/>
            <person name="Yandava C."/>
            <person name="Burger G."/>
            <person name="Gray M.W."/>
            <person name="Holland P.W.H."/>
            <person name="King N."/>
            <person name="Lang F.B.F."/>
            <person name="Roger A.J."/>
            <person name="Ruiz-Trillo I."/>
            <person name="Lander E."/>
            <person name="Nusbaum C."/>
        </authorList>
    </citation>
    <scope>NUCLEOTIDE SEQUENCE [LARGE SCALE GENOMIC DNA]</scope>
    <source>
        <strain evidence="5">ATCC 38327</strain>
    </source>
</reference>
<reference evidence="4 5" key="1">
    <citation type="submission" date="2009-11" db="EMBL/GenBank/DDBJ databases">
        <title>Annotation of Allomyces macrogynus ATCC 38327.</title>
        <authorList>
            <consortium name="The Broad Institute Genome Sequencing Platform"/>
            <person name="Russ C."/>
            <person name="Cuomo C."/>
            <person name="Burger G."/>
            <person name="Gray M.W."/>
            <person name="Holland P.W.H."/>
            <person name="King N."/>
            <person name="Lang F.B.F."/>
            <person name="Roger A.J."/>
            <person name="Ruiz-Trillo I."/>
            <person name="Young S.K."/>
            <person name="Zeng Q."/>
            <person name="Gargeya S."/>
            <person name="Fitzgerald M."/>
            <person name="Haas B."/>
            <person name="Abouelleil A."/>
            <person name="Alvarado L."/>
            <person name="Arachchi H.M."/>
            <person name="Berlin A."/>
            <person name="Chapman S.B."/>
            <person name="Gearin G."/>
            <person name="Goldberg J."/>
            <person name="Griggs A."/>
            <person name="Gujja S."/>
            <person name="Hansen M."/>
            <person name="Heiman D."/>
            <person name="Howarth C."/>
            <person name="Larimer J."/>
            <person name="Lui A."/>
            <person name="MacDonald P.J.P."/>
            <person name="McCowen C."/>
            <person name="Montmayeur A."/>
            <person name="Murphy C."/>
            <person name="Neiman D."/>
            <person name="Pearson M."/>
            <person name="Priest M."/>
            <person name="Roberts A."/>
            <person name="Saif S."/>
            <person name="Shea T."/>
            <person name="Sisk P."/>
            <person name="Stolte C."/>
            <person name="Sykes S."/>
            <person name="Wortman J."/>
            <person name="Nusbaum C."/>
            <person name="Birren B."/>
        </authorList>
    </citation>
    <scope>NUCLEOTIDE SEQUENCE [LARGE SCALE GENOMIC DNA]</scope>
    <source>
        <strain evidence="4 5">ATCC 38327</strain>
    </source>
</reference>
<organism evidence="4 5">
    <name type="scientific">Allomyces macrogynus (strain ATCC 38327)</name>
    <name type="common">Allomyces javanicus var. macrogynus</name>
    <dbReference type="NCBI Taxonomy" id="578462"/>
    <lineage>
        <taxon>Eukaryota</taxon>
        <taxon>Fungi</taxon>
        <taxon>Fungi incertae sedis</taxon>
        <taxon>Blastocladiomycota</taxon>
        <taxon>Blastocladiomycetes</taxon>
        <taxon>Blastocladiales</taxon>
        <taxon>Blastocladiaceae</taxon>
        <taxon>Allomyces</taxon>
    </lineage>
</organism>
<keyword evidence="5" id="KW-1185">Reference proteome</keyword>
<gene>
    <name evidence="4" type="ORF">AMAG_12267</name>
</gene>
<keyword evidence="2" id="KW-1133">Transmembrane helix</keyword>
<feature type="domain" description="Glycosyltransferase 2-like" evidence="3">
    <location>
        <begin position="261"/>
        <end position="421"/>
    </location>
</feature>
<dbReference type="Pfam" id="PF13632">
    <property type="entry name" value="Glyco_trans_2_3"/>
    <property type="match status" value="1"/>
</dbReference>
<dbReference type="OrthoDB" id="5819478at2759"/>
<evidence type="ECO:0000256" key="1">
    <source>
        <dbReference type="SAM" id="MobiDB-lite"/>
    </source>
</evidence>
<dbReference type="STRING" id="578462.A0A0L0SXA8"/>
<proteinExistence type="predicted"/>
<evidence type="ECO:0000259" key="3">
    <source>
        <dbReference type="Pfam" id="PF13632"/>
    </source>
</evidence>
<dbReference type="SUPFAM" id="SSF53448">
    <property type="entry name" value="Nucleotide-diphospho-sugar transferases"/>
    <property type="match status" value="1"/>
</dbReference>
<dbReference type="EMBL" id="GG745352">
    <property type="protein sequence ID" value="KNE67198.1"/>
    <property type="molecule type" value="Genomic_DNA"/>
</dbReference>
<dbReference type="InterPro" id="IPR029044">
    <property type="entry name" value="Nucleotide-diphossugar_trans"/>
</dbReference>